<evidence type="ECO:0000256" key="1">
    <source>
        <dbReference type="SAM" id="MobiDB-lite"/>
    </source>
</evidence>
<feature type="transmembrane region" description="Helical" evidence="2">
    <location>
        <begin position="298"/>
        <end position="318"/>
    </location>
</feature>
<evidence type="ECO:0008006" key="5">
    <source>
        <dbReference type="Google" id="ProtNLM"/>
    </source>
</evidence>
<keyword evidence="2" id="KW-0812">Transmembrane</keyword>
<keyword evidence="2" id="KW-1133">Transmembrane helix</keyword>
<name>A0ABS8PD58_9PSEU</name>
<proteinExistence type="predicted"/>
<feature type="transmembrane region" description="Helical" evidence="2">
    <location>
        <begin position="160"/>
        <end position="193"/>
    </location>
</feature>
<evidence type="ECO:0000256" key="2">
    <source>
        <dbReference type="SAM" id="Phobius"/>
    </source>
</evidence>
<feature type="transmembrane region" description="Helical" evidence="2">
    <location>
        <begin position="448"/>
        <end position="469"/>
    </location>
</feature>
<reference evidence="3 4" key="1">
    <citation type="submission" date="2021-11" db="EMBL/GenBank/DDBJ databases">
        <title>Draft genome sequence of Actinomycetospora sp. SF1 isolated from the rhizosphere soil.</title>
        <authorList>
            <person name="Duangmal K."/>
            <person name="Chantavorakit T."/>
        </authorList>
    </citation>
    <scope>NUCLEOTIDE SEQUENCE [LARGE SCALE GENOMIC DNA]</scope>
    <source>
        <strain evidence="3 4">TBRC 5722</strain>
    </source>
</reference>
<feature type="transmembrane region" description="Helical" evidence="2">
    <location>
        <begin position="36"/>
        <end position="56"/>
    </location>
</feature>
<feature type="transmembrane region" description="Helical" evidence="2">
    <location>
        <begin position="360"/>
        <end position="381"/>
    </location>
</feature>
<keyword evidence="2" id="KW-0472">Membrane</keyword>
<protein>
    <recommendedName>
        <fullName evidence="5">Dolichyl-phosphate-mannose-protein mannosyltransferase</fullName>
    </recommendedName>
</protein>
<feature type="region of interest" description="Disordered" evidence="1">
    <location>
        <begin position="1"/>
        <end position="34"/>
    </location>
</feature>
<keyword evidence="4" id="KW-1185">Reference proteome</keyword>
<feature type="transmembrane region" description="Helical" evidence="2">
    <location>
        <begin position="388"/>
        <end position="410"/>
    </location>
</feature>
<dbReference type="RefSeq" id="WP_230737956.1">
    <property type="nucleotide sequence ID" value="NZ_JAJNDB010000005.1"/>
</dbReference>
<feature type="transmembrane region" description="Helical" evidence="2">
    <location>
        <begin position="274"/>
        <end position="291"/>
    </location>
</feature>
<sequence>MTAAVADPDAQPATPSEVEPVPTTARPDDPRPWGHLPETSVLVVTGLLAVSLAYAGGRAGAGWWVDPVYWLGQLLLFVPPLLRILIGRRVTERECAGTAMVLGSAYFVAAWCYSPLEFKFIDELQNWRTTTDIVQNGHLFSYNDSLPISPMYPGLESVTAAVVVTTGLSVFVAGVVVMGLVRVVLTAGLYLFFRKVTSSARAAALASILFTAAPYYKSVLAKFIYGSMALPFLVLACYAAMSAITGPASRRRTMTGLAVVAIAVTVISHHLTSWFLTATLLVALLVFSYRGDRVGIRVLSGLSVTSGVLIGTWILAVAPTTPAYLSPALTDLTRGIAAALGGRSQQSDGGFVRAPLSEALPSYACVLVLAVGVALSALWVWRRHRSDPWIVVMTLAALGYLAVPVIRVLSDSGSEDAVRAQSYLFIAVAPVLSLCGLEYLRRAGRPRWLVSTGAVVATVVMIGGITSGWPPAWGRIPADHMVVDGYENAVDPQGVAAAYWVQASLPTGQRMAADDTNYTLMGPYGQQTMVSGTSGLYRTSTLTEADRAEIVADRVQYLVADRRLTQQLPAGGSYFPDDPMAFRYTSPLPLADLTKFDRVPGVARLFDSGDLVIYDLRSLDGAP</sequence>
<dbReference type="EMBL" id="JAJNDB010000005">
    <property type="protein sequence ID" value="MCD2196099.1"/>
    <property type="molecule type" value="Genomic_DNA"/>
</dbReference>
<feature type="transmembrane region" description="Helical" evidence="2">
    <location>
        <begin position="98"/>
        <end position="116"/>
    </location>
</feature>
<dbReference type="Proteomes" id="UP001199469">
    <property type="component" value="Unassembled WGS sequence"/>
</dbReference>
<accession>A0ABS8PD58</accession>
<gene>
    <name evidence="3" type="ORF">LQ327_22255</name>
</gene>
<comment type="caution">
    <text evidence="3">The sequence shown here is derived from an EMBL/GenBank/DDBJ whole genome shotgun (WGS) entry which is preliminary data.</text>
</comment>
<feature type="transmembrane region" description="Helical" evidence="2">
    <location>
        <begin position="223"/>
        <end position="241"/>
    </location>
</feature>
<feature type="transmembrane region" description="Helical" evidence="2">
    <location>
        <begin position="422"/>
        <end position="441"/>
    </location>
</feature>
<evidence type="ECO:0000313" key="4">
    <source>
        <dbReference type="Proteomes" id="UP001199469"/>
    </source>
</evidence>
<evidence type="ECO:0000313" key="3">
    <source>
        <dbReference type="EMBL" id="MCD2196099.1"/>
    </source>
</evidence>
<organism evidence="3 4">
    <name type="scientific">Actinomycetospora endophytica</name>
    <dbReference type="NCBI Taxonomy" id="2291215"/>
    <lineage>
        <taxon>Bacteria</taxon>
        <taxon>Bacillati</taxon>
        <taxon>Actinomycetota</taxon>
        <taxon>Actinomycetes</taxon>
        <taxon>Pseudonocardiales</taxon>
        <taxon>Pseudonocardiaceae</taxon>
        <taxon>Actinomycetospora</taxon>
    </lineage>
</organism>
<feature type="transmembrane region" description="Helical" evidence="2">
    <location>
        <begin position="68"/>
        <end position="86"/>
    </location>
</feature>